<sequence length="402" mass="44302">MARRPASPKRLNAANLSGLGAERLGELLMQAADADAILKRRLRLVMAAEAGPDLLALEIDKRLTTIAASRARVSWRKRPDLLRDLDILRAAIVEDLAQAAPAMGLERLIGWFDLFRGLASRVKDQKGELADAFETAAADLWRIAEDAVRTDDSAVGLMAETVARQPLEYARWIGAGGDDLTADLARRLLDRLDTASSARGMRTVVRRLADRAGDLDLWLSMTTPEERGSPDFAAVMAKRLLVADRIPEARQALEAALKPSAGNRRWTFGRSPQAGPPVLTPAWEATSIDLLEAEGRKDEAQDLRWAMFERDLSAPVLRAYLARLPDFDDVEALDRALAHAATYADFETALGFLLDWPAHREAAALVERRIREVRAPLPMKADWAARLAQKYPDAAERLLAAP</sequence>
<evidence type="ECO:0000313" key="2">
    <source>
        <dbReference type="Proteomes" id="UP000031166"/>
    </source>
</evidence>
<dbReference type="InterPro" id="IPR049245">
    <property type="entry name" value="DUF6880"/>
</dbReference>
<dbReference type="Proteomes" id="UP000031166">
    <property type="component" value="Unassembled WGS sequence"/>
</dbReference>
<evidence type="ECO:0000313" key="1">
    <source>
        <dbReference type="EMBL" id="KIC60811.1"/>
    </source>
</evidence>
<comment type="caution">
    <text evidence="1">The sequence shown here is derived from an EMBL/GenBank/DDBJ whole genome shotgun (WGS) entry which is preliminary data.</text>
</comment>
<proteinExistence type="predicted"/>
<dbReference type="Pfam" id="PF21810">
    <property type="entry name" value="DUF6880"/>
    <property type="match status" value="2"/>
</dbReference>
<dbReference type="EMBL" id="JWSY01000003">
    <property type="protein sequence ID" value="KIC60811.1"/>
    <property type="molecule type" value="Genomic_DNA"/>
</dbReference>
<dbReference type="RefSeq" id="WP_039243908.1">
    <property type="nucleotide sequence ID" value="NZ_JWSY01000003.1"/>
</dbReference>
<accession>A0A0B4D2B1</accession>
<protein>
    <submittedName>
        <fullName evidence="1">Uncharacterized protein</fullName>
    </submittedName>
</protein>
<dbReference type="AlphaFoldDB" id="A0A0B4D2B1"/>
<name>A0A0B4D2B1_9CAUL</name>
<reference evidence="1 2" key="1">
    <citation type="submission" date="2014-12" db="EMBL/GenBank/DDBJ databases">
        <title>Genome sequencing of Brevundimonas nasdae TPW30.</title>
        <authorList>
            <person name="Tan P.W."/>
            <person name="Chan K.-G."/>
        </authorList>
    </citation>
    <scope>NUCLEOTIDE SEQUENCE [LARGE SCALE GENOMIC DNA]</scope>
    <source>
        <strain evidence="1 2">TPW30</strain>
    </source>
</reference>
<organism evidence="1 2">
    <name type="scientific">Brevundimonas nasdae</name>
    <dbReference type="NCBI Taxonomy" id="172043"/>
    <lineage>
        <taxon>Bacteria</taxon>
        <taxon>Pseudomonadati</taxon>
        <taxon>Pseudomonadota</taxon>
        <taxon>Alphaproteobacteria</taxon>
        <taxon>Caulobacterales</taxon>
        <taxon>Caulobacteraceae</taxon>
        <taxon>Brevundimonas</taxon>
    </lineage>
</organism>
<gene>
    <name evidence="1" type="ORF">RM53_01630</name>
</gene>